<dbReference type="InterPro" id="IPR001214">
    <property type="entry name" value="SET_dom"/>
</dbReference>
<feature type="compositionally biased region" description="Polar residues" evidence="9">
    <location>
        <begin position="1751"/>
        <end position="1760"/>
    </location>
</feature>
<dbReference type="PANTHER" id="PTHR22884">
    <property type="entry name" value="SET DOMAIN PROTEINS"/>
    <property type="match status" value="1"/>
</dbReference>
<feature type="compositionally biased region" description="Low complexity" evidence="9">
    <location>
        <begin position="1739"/>
        <end position="1749"/>
    </location>
</feature>
<feature type="compositionally biased region" description="Basic and acidic residues" evidence="9">
    <location>
        <begin position="355"/>
        <end position="395"/>
    </location>
</feature>
<feature type="coiled-coil region" evidence="8">
    <location>
        <begin position="1843"/>
        <end position="1872"/>
    </location>
</feature>
<keyword evidence="3" id="KW-0158">Chromosome</keyword>
<comment type="caution">
    <text evidence="12">The sequence shown here is derived from an EMBL/GenBank/DDBJ whole genome shotgun (WGS) entry which is preliminary data.</text>
</comment>
<feature type="compositionally biased region" description="Basic and acidic residues" evidence="9">
    <location>
        <begin position="1680"/>
        <end position="1689"/>
    </location>
</feature>
<feature type="region of interest" description="Disordered" evidence="9">
    <location>
        <begin position="1680"/>
        <end position="1760"/>
    </location>
</feature>
<feature type="compositionally biased region" description="Polar residues" evidence="9">
    <location>
        <begin position="319"/>
        <end position="342"/>
    </location>
</feature>
<evidence type="ECO:0008006" key="14">
    <source>
        <dbReference type="Google" id="ProtNLM"/>
    </source>
</evidence>
<keyword evidence="13" id="KW-1185">Reference proteome</keyword>
<evidence type="ECO:0000256" key="2">
    <source>
        <dbReference type="ARBA" id="ARBA00004286"/>
    </source>
</evidence>
<keyword evidence="4" id="KW-0489">Methyltransferase</keyword>
<dbReference type="InterPro" id="IPR003616">
    <property type="entry name" value="Post-SET_dom"/>
</dbReference>
<feature type="compositionally biased region" description="Acidic residues" evidence="9">
    <location>
        <begin position="434"/>
        <end position="465"/>
    </location>
</feature>
<dbReference type="Gene3D" id="2.170.270.10">
    <property type="entry name" value="SET domain"/>
    <property type="match status" value="1"/>
</dbReference>
<dbReference type="SUPFAM" id="SSF82199">
    <property type="entry name" value="SET domain"/>
    <property type="match status" value="1"/>
</dbReference>
<feature type="compositionally biased region" description="Low complexity" evidence="9">
    <location>
        <begin position="1487"/>
        <end position="1498"/>
    </location>
</feature>
<evidence type="ECO:0000256" key="7">
    <source>
        <dbReference type="ARBA" id="ARBA00023242"/>
    </source>
</evidence>
<feature type="compositionally biased region" description="Pro residues" evidence="9">
    <location>
        <begin position="1716"/>
        <end position="1738"/>
    </location>
</feature>
<feature type="compositionally biased region" description="Basic residues" evidence="9">
    <location>
        <begin position="1697"/>
        <end position="1707"/>
    </location>
</feature>
<keyword evidence="6" id="KW-0949">S-adenosyl-L-methionine</keyword>
<feature type="domain" description="SET" evidence="10">
    <location>
        <begin position="688"/>
        <end position="808"/>
    </location>
</feature>
<feature type="compositionally biased region" description="Basic and acidic residues" evidence="9">
    <location>
        <begin position="1538"/>
        <end position="1548"/>
    </location>
</feature>
<reference evidence="12" key="1">
    <citation type="journal article" date="2023" name="G3 (Bethesda)">
        <title>A reference genome for the long-term kleptoplast-retaining sea slug Elysia crispata morphotype clarki.</title>
        <authorList>
            <person name="Eastman K.E."/>
            <person name="Pendleton A.L."/>
            <person name="Shaikh M.A."/>
            <person name="Suttiyut T."/>
            <person name="Ogas R."/>
            <person name="Tomko P."/>
            <person name="Gavelis G."/>
            <person name="Widhalm J.R."/>
            <person name="Wisecaver J.H."/>
        </authorList>
    </citation>
    <scope>NUCLEOTIDE SEQUENCE</scope>
    <source>
        <strain evidence="12">ECLA1</strain>
    </source>
</reference>
<sequence>MSNLSGEDEPQSDNNDEEDLKSFEAEEADDNDDFSQSVDTEMFDLIRNRPGPPIRATLPPKQQHKPDSTKKTRPKLRVTSNPPSVEVKPGVKEPKDPVLPRLHASKMLRLAPSKYPTEIENGVRKSKPPLTEGLPDPFGTFLDILRDYMGVRPDLLDFDVIENRVLSSTKAADESDSEHFQRVASAMQIINTIKSSRVTALKDIAELSQHQINDNRQHERYKCAIQIRRDKTNSDILKQSVETATAQLELDKKERLQAETKYPTAKIGSLRAVSKLARWKAYPERPMVDYNIFDVNTRETCNAEERLIYLDNLPKKTEPSSQPPATTMPTTLRSLAPTTTDLYQKKRKNEVTSTDVRDETKNIKKKDKEVKKEESDATEAKKKERKDVNDDGTDNKKKKKKKEATGGGTEKKKKKKLNHVEIEKKKKRKIKSEEYDDEDEGEGLDEYEEEEEGLDEYEEEDAEDPDGIRDLPDVPTGLITLTSMLVSNKYIRVLVASQEIQKDTTIATYSDEILTDKTDIREQWKEEFPMLYFYHVYKSEERIALPSDELVNLDRAFTEETSNAKFDVRNDRVDLVSTRIISKDSIINVYSGPSTIHMWEDGQWVQYWSLTPTNLYNESADFNPYDRHNNVQNGCKDNECGTVYNVKSSEFEFICECFKYHVVCDNDIGCMCDPKICANRPFDTQLDKKTIVKDSPIQGKGLFAAENIKSNEWIIEYVGEVVSRGELEMRSEFYEKENSNYTAQSRPTDNIELILDATRIGNTARYANHSCNPNAATTSVLDKEGIPHLFLRSIRDIKKDEEIVWDYDEVVDLKSELIKCTCGAKACKKWVNRVKSDKERKEEEMMEVEGEKTRKEARIKNLIRDYMIKRELANQFEPRIKMDLLDYLHGIEGDENKVLRPEEFDEKNESYQDVLERAIAVPRARTLYNSYDLKKVRDLIQRPPIYLHIDTTGANMIPVKSSASAHTVNKLVEKMIERKKNTRPIKLTLRDQMSEDVQNFMTKAADLKKKYNKQTGTPIKEFKQQRVTSTTTDTTTKKSDQSDTTDDSKKNEGSINTLTKDKPPDVKAEPSANENKASKPRRVALRTLIEQASDNKPRKEDISFIDVEKTDKDKAKNPRRAILQNLIQDKVTPTTTVDNKPLKEGMASIDVQKTDNINNKTSLLIEQLTKKINEDENFTRIDNKKEDKKERKNTKIPNIPTKQIPETYAYMDTTTATTTTVSAYMSTKTYSTSTTAGTNVTTTTLPVTLPFSTDAGTVTTPVMATLESTVGSQDVSDIETTNAIEMAIESCITDMARDGQKLEEIIDMDFVNFLQKPGSDVNDILNKVNPQTLPSPAPSPDVNYMMAELPDLPQSDLDEIIPVDADFTEAIKSIPNLSQSGINTMTDPVSAPATAQVDPSARLVSLITAAAEPSASKMPDVEELNTSTPYVDAFQSIIPTNTMETAATSTFMCKQSTKPIVPETNMDSEYSTTASNMTTTSQPSYVSAAPSQPQTAASQPPPYTPRVASPTQSLPPINAPPPTSSPSDGTTATTDAKSVGEEKDESVHNKRRRTNAPPNTDVYIHERSQLEKDQDRDFVEKIKTNMKKYRLEEENREVAAKERQQFEEQKQEILQREEQERQHISQPEDYEHSRQQELLEQQRFIQRRRQQELLEQQRIIQQEDHDRRRQQELLERSMKEEKKEIERQLRQQNNVPHRQRSRSRSRSPPKTTTHQPPYPSSLPKLPSSPEPSPPPSPGPSRRLSFSPPRQKINSRLPNNLHRSALASYTIFPSKPPTNHVQDQIKNASVASVRDPDDNDLEHISKLTNVISAVGDTSKKEAEAYETIAKAEQGAMKLHLEGEKTEKQIQLDKEKLELDRAKMEREMALAEKTQIDSYTIDTQKLDLDKMAASEKRLLTQMKFDEMQMTNTKNLYDLQQAMARMTMGKKYTFVFNKHGTTLTMSNEPCDVYNRQEFDRIWVTDDNYDATTPFTEKARRLMSINVVTNPEDFRDYIYKLTKSTAGRSGGANSVLAMRLQTLKSLGKTSGVHIFQTGPEFDYNFYEWTDGDGRVVDSSSVSNMYGNPRYVVQTGLDRRVYSADLWEPVLKTKYFPVNMPYTSSDFKEDQGVDSHGIVYNNVSVKITTGGFSALIASKGSYLNTSDIRSVWFVLPRSNDPSYDTYYRIHDKVKVVVGDDTDNYAIRKVVNIINSTDDVVGMYVVVASYLMHVASSSADLRDDMDTLGTVVIDARDDNSVTIRDFIEASLEYRRMFPYSQLTTRTTSWLEYVFLDYPKAATDNEKLASANEMNDMYRLLPDRGASEEAISAASDMYSIGTRTFTLEYSSIQDVVDILNIVNSINAPIDGLPVLQSKFRKLVVEVFRFIGLRVEYQGNNLLRRLPTFSKLFLKRVNSIYEPLRTLLVNYGYGRYVRALNSQMGESGQPYSTPRRINPLREIRADSLAPVGYNMRRLVTCLVKDDSVVYNLQMVMFDEIVSESRRVLIGIDAGTFAASSSVQTCEEGSIDSSAIWVRGSMYP</sequence>
<dbReference type="GO" id="GO:0032259">
    <property type="term" value="P:methylation"/>
    <property type="evidence" value="ECO:0007669"/>
    <property type="project" value="UniProtKB-KW"/>
</dbReference>
<evidence type="ECO:0000259" key="11">
    <source>
        <dbReference type="PROSITE" id="PS50868"/>
    </source>
</evidence>
<organism evidence="12 13">
    <name type="scientific">Elysia crispata</name>
    <name type="common">lettuce slug</name>
    <dbReference type="NCBI Taxonomy" id="231223"/>
    <lineage>
        <taxon>Eukaryota</taxon>
        <taxon>Metazoa</taxon>
        <taxon>Spiralia</taxon>
        <taxon>Lophotrochozoa</taxon>
        <taxon>Mollusca</taxon>
        <taxon>Gastropoda</taxon>
        <taxon>Heterobranchia</taxon>
        <taxon>Euthyneura</taxon>
        <taxon>Panpulmonata</taxon>
        <taxon>Sacoglossa</taxon>
        <taxon>Placobranchoidea</taxon>
        <taxon>Plakobranchidae</taxon>
        <taxon>Elysia</taxon>
    </lineage>
</organism>
<dbReference type="InterPro" id="IPR046341">
    <property type="entry name" value="SET_dom_sf"/>
</dbReference>
<dbReference type="GO" id="GO:0008168">
    <property type="term" value="F:methyltransferase activity"/>
    <property type="evidence" value="ECO:0007669"/>
    <property type="project" value="UniProtKB-KW"/>
</dbReference>
<keyword evidence="5" id="KW-0808">Transferase</keyword>
<evidence type="ECO:0000259" key="10">
    <source>
        <dbReference type="PROSITE" id="PS50280"/>
    </source>
</evidence>
<feature type="compositionally biased region" description="Acidic residues" evidence="9">
    <location>
        <begin position="1"/>
        <end position="33"/>
    </location>
</feature>
<evidence type="ECO:0000256" key="9">
    <source>
        <dbReference type="SAM" id="MobiDB-lite"/>
    </source>
</evidence>
<evidence type="ECO:0000313" key="12">
    <source>
        <dbReference type="EMBL" id="KAK3757051.1"/>
    </source>
</evidence>
<feature type="compositionally biased region" description="Basic and acidic residues" evidence="9">
    <location>
        <begin position="89"/>
        <end position="98"/>
    </location>
</feature>
<dbReference type="EMBL" id="JAWDGP010005417">
    <property type="protein sequence ID" value="KAK3757051.1"/>
    <property type="molecule type" value="Genomic_DNA"/>
</dbReference>
<evidence type="ECO:0000256" key="6">
    <source>
        <dbReference type="ARBA" id="ARBA00022691"/>
    </source>
</evidence>
<evidence type="ECO:0000256" key="3">
    <source>
        <dbReference type="ARBA" id="ARBA00022454"/>
    </source>
</evidence>
<feature type="region of interest" description="Disordered" evidence="9">
    <location>
        <begin position="312"/>
        <end position="471"/>
    </location>
</feature>
<feature type="compositionally biased region" description="Low complexity" evidence="9">
    <location>
        <begin position="1525"/>
        <end position="1536"/>
    </location>
</feature>
<dbReference type="PROSITE" id="PS50280">
    <property type="entry name" value="SET"/>
    <property type="match status" value="1"/>
</dbReference>
<evidence type="ECO:0000256" key="1">
    <source>
        <dbReference type="ARBA" id="ARBA00004123"/>
    </source>
</evidence>
<evidence type="ECO:0000313" key="13">
    <source>
        <dbReference type="Proteomes" id="UP001283361"/>
    </source>
</evidence>
<accession>A0AAE1D4G7</accession>
<feature type="compositionally biased region" description="Basic and acidic residues" evidence="9">
    <location>
        <begin position="1035"/>
        <end position="1052"/>
    </location>
</feature>
<name>A0AAE1D4G7_9GAST</name>
<feature type="coiled-coil region" evidence="8">
    <location>
        <begin position="831"/>
        <end position="865"/>
    </location>
</feature>
<feature type="compositionally biased region" description="Basic and acidic residues" evidence="9">
    <location>
        <begin position="1059"/>
        <end position="1068"/>
    </location>
</feature>
<feature type="domain" description="Post-SET" evidence="11">
    <location>
        <begin position="816"/>
        <end position="832"/>
    </location>
</feature>
<dbReference type="InterPro" id="IPR050777">
    <property type="entry name" value="SET2_Histone-Lys_MeTrsfase"/>
</dbReference>
<feature type="compositionally biased region" description="Basic and acidic residues" evidence="9">
    <location>
        <begin position="1594"/>
        <end position="1623"/>
    </location>
</feature>
<dbReference type="Pfam" id="PF00856">
    <property type="entry name" value="SET"/>
    <property type="match status" value="1"/>
</dbReference>
<evidence type="ECO:0000256" key="5">
    <source>
        <dbReference type="ARBA" id="ARBA00022679"/>
    </source>
</evidence>
<feature type="region of interest" description="Disordered" evidence="9">
    <location>
        <begin position="1460"/>
        <end position="1577"/>
    </location>
</feature>
<evidence type="ECO:0000256" key="4">
    <source>
        <dbReference type="ARBA" id="ARBA00022603"/>
    </source>
</evidence>
<gene>
    <name evidence="12" type="ORF">RRG08_062919</name>
</gene>
<evidence type="ECO:0000256" key="8">
    <source>
        <dbReference type="SAM" id="Coils"/>
    </source>
</evidence>
<dbReference type="SMART" id="SM00317">
    <property type="entry name" value="SET"/>
    <property type="match status" value="1"/>
</dbReference>
<dbReference type="PROSITE" id="PS50868">
    <property type="entry name" value="POST_SET"/>
    <property type="match status" value="1"/>
</dbReference>
<dbReference type="GO" id="GO:0005634">
    <property type="term" value="C:nucleus"/>
    <property type="evidence" value="ECO:0007669"/>
    <property type="project" value="UniProtKB-SubCell"/>
</dbReference>
<dbReference type="Proteomes" id="UP001283361">
    <property type="component" value="Unassembled WGS sequence"/>
</dbReference>
<dbReference type="GO" id="GO:0005694">
    <property type="term" value="C:chromosome"/>
    <property type="evidence" value="ECO:0007669"/>
    <property type="project" value="UniProtKB-SubCell"/>
</dbReference>
<comment type="subcellular location">
    <subcellularLocation>
        <location evidence="2">Chromosome</location>
    </subcellularLocation>
    <subcellularLocation>
        <location evidence="1">Nucleus</location>
    </subcellularLocation>
</comment>
<keyword evidence="7" id="KW-0539">Nucleus</keyword>
<protein>
    <recommendedName>
        <fullName evidence="14">SET domain-containing protein</fullName>
    </recommendedName>
</protein>
<proteinExistence type="predicted"/>
<feature type="region of interest" description="Disordered" evidence="9">
    <location>
        <begin position="1"/>
        <end position="98"/>
    </location>
</feature>
<feature type="compositionally biased region" description="Basic and acidic residues" evidence="9">
    <location>
        <begin position="1563"/>
        <end position="1577"/>
    </location>
</feature>
<feature type="compositionally biased region" description="Polar residues" evidence="9">
    <location>
        <begin position="1465"/>
        <end position="1485"/>
    </location>
</feature>
<feature type="region of interest" description="Disordered" evidence="9">
    <location>
        <begin position="1016"/>
        <end position="1083"/>
    </location>
</feature>
<keyword evidence="8" id="KW-0175">Coiled coil</keyword>
<feature type="region of interest" description="Disordered" evidence="9">
    <location>
        <begin position="1594"/>
        <end position="1637"/>
    </location>
</feature>